<keyword evidence="2" id="KW-1185">Reference proteome</keyword>
<name>A0ABS8EFD1_9ACTN</name>
<sequence>MARTRVQGGEDWIAAVIRTRREWRVKRDDWLEERGMVVDGMRGLSHQEFKRIEREEPHRILRRPTPPTE</sequence>
<dbReference type="RefSeq" id="WP_229342430.1">
    <property type="nucleotide sequence ID" value="NZ_JAINUL010000001.1"/>
</dbReference>
<protein>
    <recommendedName>
        <fullName evidence="3">DUF1127 domain-containing protein</fullName>
    </recommendedName>
</protein>
<accession>A0ABS8EFD1</accession>
<evidence type="ECO:0008006" key="3">
    <source>
        <dbReference type="Google" id="ProtNLM"/>
    </source>
</evidence>
<gene>
    <name evidence="1" type="ORF">K7B10_32650</name>
</gene>
<dbReference type="Proteomes" id="UP001520654">
    <property type="component" value="Unassembled WGS sequence"/>
</dbReference>
<evidence type="ECO:0000313" key="2">
    <source>
        <dbReference type="Proteomes" id="UP001520654"/>
    </source>
</evidence>
<evidence type="ECO:0000313" key="1">
    <source>
        <dbReference type="EMBL" id="MCC0099444.1"/>
    </source>
</evidence>
<comment type="caution">
    <text evidence="1">The sequence shown here is derived from an EMBL/GenBank/DDBJ whole genome shotgun (WGS) entry which is preliminary data.</text>
</comment>
<organism evidence="1 2">
    <name type="scientific">Streptomyces flavotricini</name>
    <dbReference type="NCBI Taxonomy" id="66888"/>
    <lineage>
        <taxon>Bacteria</taxon>
        <taxon>Bacillati</taxon>
        <taxon>Actinomycetota</taxon>
        <taxon>Actinomycetes</taxon>
        <taxon>Kitasatosporales</taxon>
        <taxon>Streptomycetaceae</taxon>
        <taxon>Streptomyces</taxon>
    </lineage>
</organism>
<reference evidence="1 2" key="1">
    <citation type="submission" date="2021-08" db="EMBL/GenBank/DDBJ databases">
        <title>Genomic Architecture of Streptomyces flavotricini NGL1 and Streptomyces erythrochromogenes HMS4 With Differential Plant Beneficial attributes and laccase production capabilities.</title>
        <authorList>
            <person name="Salwan R."/>
            <person name="Kaur R."/>
            <person name="Sharma V."/>
        </authorList>
    </citation>
    <scope>NUCLEOTIDE SEQUENCE [LARGE SCALE GENOMIC DNA]</scope>
    <source>
        <strain evidence="1 2">NGL1</strain>
    </source>
</reference>
<proteinExistence type="predicted"/>
<dbReference type="EMBL" id="JAINUL010000001">
    <property type="protein sequence ID" value="MCC0099444.1"/>
    <property type="molecule type" value="Genomic_DNA"/>
</dbReference>